<protein>
    <submittedName>
        <fullName evidence="1">Uncharacterized protein</fullName>
    </submittedName>
</protein>
<organism evidence="1 2">
    <name type="scientific">Chromohalobacter canadensis</name>
    <dbReference type="NCBI Taxonomy" id="141389"/>
    <lineage>
        <taxon>Bacteria</taxon>
        <taxon>Pseudomonadati</taxon>
        <taxon>Pseudomonadota</taxon>
        <taxon>Gammaproteobacteria</taxon>
        <taxon>Oceanospirillales</taxon>
        <taxon>Halomonadaceae</taxon>
        <taxon>Chromohalobacter</taxon>
    </lineage>
</organism>
<name>A0A285VJ42_9GAMM</name>
<reference evidence="1 2" key="1">
    <citation type="submission" date="2017-08" db="EMBL/GenBank/DDBJ databases">
        <authorList>
            <person name="de Groot N.N."/>
        </authorList>
    </citation>
    <scope>NUCLEOTIDE SEQUENCE [LARGE SCALE GENOMIC DNA]</scope>
    <source>
        <strain evidence="1 2">USBA 855</strain>
    </source>
</reference>
<sequence>MAPLLCHAITLARLRVAQFLEAGLDDIQTFLEDIVFDGDRHQEAQGVAVEAAAYQSTLACRLISRGSPTTTRVLPPLEG</sequence>
<dbReference type="EMBL" id="OBQJ01000003">
    <property type="protein sequence ID" value="SOC54102.1"/>
    <property type="molecule type" value="Genomic_DNA"/>
</dbReference>
<dbReference type="AlphaFoldDB" id="A0A285VJ42"/>
<dbReference type="Proteomes" id="UP000219023">
    <property type="component" value="Unassembled WGS sequence"/>
</dbReference>
<proteinExistence type="predicted"/>
<gene>
    <name evidence="1" type="ORF">SAMN05421509_103145</name>
</gene>
<evidence type="ECO:0000313" key="1">
    <source>
        <dbReference type="EMBL" id="SOC54102.1"/>
    </source>
</evidence>
<evidence type="ECO:0000313" key="2">
    <source>
        <dbReference type="Proteomes" id="UP000219023"/>
    </source>
</evidence>
<accession>A0A285VJ42</accession>